<dbReference type="Gene3D" id="1.10.220.120">
    <property type="entry name" value="Sigma-70 factor, region 1.1"/>
    <property type="match status" value="1"/>
</dbReference>
<dbReference type="GO" id="GO:0016987">
    <property type="term" value="F:sigma factor activity"/>
    <property type="evidence" value="ECO:0007669"/>
    <property type="project" value="InterPro"/>
</dbReference>
<dbReference type="EMBL" id="AP023096">
    <property type="protein sequence ID" value="BCE69692.1"/>
    <property type="molecule type" value="Genomic_DNA"/>
</dbReference>
<reference evidence="2" key="1">
    <citation type="submission" date="2020-05" db="EMBL/GenBank/DDBJ databases">
        <title>Complete genome sequence of Bradyrhizobium diazoefficiens XF1 isolated from soybean nodule.</title>
        <authorList>
            <person name="Noda R."/>
            <person name="Kakizaki K."/>
            <person name="Minamisawa K."/>
        </authorList>
    </citation>
    <scope>NUCLEOTIDE SEQUENCE</scope>
    <source>
        <strain evidence="2">XF1</strain>
    </source>
</reference>
<proteinExistence type="predicted"/>
<dbReference type="Pfam" id="PF03979">
    <property type="entry name" value="Sigma70_r1_1"/>
    <property type="match status" value="1"/>
</dbReference>
<accession>A0A809ZIQ3</accession>
<dbReference type="InterPro" id="IPR007127">
    <property type="entry name" value="RNA_pol_sigma_70_r1_1"/>
</dbReference>
<feature type="domain" description="RNA polymerase sigma factor 70 region 1.1" evidence="1">
    <location>
        <begin position="9"/>
        <end position="64"/>
    </location>
</feature>
<dbReference type="GO" id="GO:0003677">
    <property type="term" value="F:DNA binding"/>
    <property type="evidence" value="ECO:0007669"/>
    <property type="project" value="InterPro"/>
</dbReference>
<organism evidence="3">
    <name type="scientific">Bradyrhizobium diazoefficiens</name>
    <dbReference type="NCBI Taxonomy" id="1355477"/>
    <lineage>
        <taxon>Bacteria</taxon>
        <taxon>Pseudomonadati</taxon>
        <taxon>Pseudomonadota</taxon>
        <taxon>Alphaproteobacteria</taxon>
        <taxon>Hyphomicrobiales</taxon>
        <taxon>Nitrobacteraceae</taxon>
        <taxon>Bradyrhizobium</taxon>
    </lineage>
</organism>
<evidence type="ECO:0000313" key="2">
    <source>
        <dbReference type="EMBL" id="BCE26027.1"/>
    </source>
</evidence>
<dbReference type="AlphaFoldDB" id="A0A809ZIQ3"/>
<evidence type="ECO:0000313" key="3">
    <source>
        <dbReference type="EMBL" id="BCE52284.1"/>
    </source>
</evidence>
<reference evidence="3" key="2">
    <citation type="submission" date="2020-05" db="EMBL/GenBank/DDBJ databases">
        <title>Complete genome sequence of Bradyrhizobium diazoefficiens XF4 isolated from soybean nodule.</title>
        <authorList>
            <person name="Noda R."/>
            <person name="Kakizaki K."/>
            <person name="Minamisawa K."/>
        </authorList>
    </citation>
    <scope>NUCLEOTIDE SEQUENCE</scope>
    <source>
        <strain evidence="3">XF4</strain>
    </source>
</reference>
<dbReference type="InterPro" id="IPR042189">
    <property type="entry name" value="RNA_pol_sigma_70_r1_1_sf"/>
</dbReference>
<evidence type="ECO:0000313" key="4">
    <source>
        <dbReference type="EMBL" id="BCE69692.1"/>
    </source>
</evidence>
<name>A0A809ZIQ3_9BRAD</name>
<gene>
    <name evidence="2" type="ORF">XF1B_87080</name>
    <name evidence="3" type="ORF">XF4B_86330</name>
    <name evidence="4" type="ORF">XF6B_84910</name>
</gene>
<dbReference type="EMBL" id="AP023091">
    <property type="protein sequence ID" value="BCE26027.1"/>
    <property type="molecule type" value="Genomic_DNA"/>
</dbReference>
<dbReference type="EMBL" id="AP023094">
    <property type="protein sequence ID" value="BCE52284.1"/>
    <property type="molecule type" value="Genomic_DNA"/>
</dbReference>
<reference evidence="4" key="3">
    <citation type="submission" date="2020-05" db="EMBL/GenBank/DDBJ databases">
        <title>Complete genome sequence of Bradyrhizobium diazoefficiens XF6 isolated from soybean nodule.</title>
        <authorList>
            <person name="Noda R."/>
            <person name="Kakizaki K."/>
            <person name="Minamisawa K."/>
        </authorList>
    </citation>
    <scope>NUCLEOTIDE SEQUENCE</scope>
    <source>
        <strain evidence="4">XF6</strain>
    </source>
</reference>
<sequence>MLEGGKMERRKIIQAAIGLGRRKGFVTFEQLNQLLPAATIEPKDIEAIMQALSDEGINLIDDDQA</sequence>
<protein>
    <recommendedName>
        <fullName evidence="1">RNA polymerase sigma factor 70 region 1.1 domain-containing protein</fullName>
    </recommendedName>
</protein>
<evidence type="ECO:0000259" key="1">
    <source>
        <dbReference type="Pfam" id="PF03979"/>
    </source>
</evidence>